<evidence type="ECO:0000259" key="2">
    <source>
        <dbReference type="PROSITE" id="PS50280"/>
    </source>
</evidence>
<organism evidence="3 4">
    <name type="scientific">Basidiobolus meristosporus CBS 931.73</name>
    <dbReference type="NCBI Taxonomy" id="1314790"/>
    <lineage>
        <taxon>Eukaryota</taxon>
        <taxon>Fungi</taxon>
        <taxon>Fungi incertae sedis</taxon>
        <taxon>Zoopagomycota</taxon>
        <taxon>Entomophthoromycotina</taxon>
        <taxon>Basidiobolomycetes</taxon>
        <taxon>Basidiobolales</taxon>
        <taxon>Basidiobolaceae</taxon>
        <taxon>Basidiobolus</taxon>
    </lineage>
</organism>
<dbReference type="SMART" id="SM00317">
    <property type="entry name" value="SET"/>
    <property type="match status" value="1"/>
</dbReference>
<proteinExistence type="predicted"/>
<dbReference type="InterPro" id="IPR046341">
    <property type="entry name" value="SET_dom_sf"/>
</dbReference>
<sequence length="270" mass="29923">MSRKANQPAGWPPGVTYSPTSVWANHVPLEVKEKYKPSNSRLSTHIPDPVEYILTLKQHEITPDGRKTKIKAITNPEHPCCGAYGLFAACHIEPKQHIVDYCGNIHLSDVGDTDPEIQKSDYVIRFTSELSIDAGRQGNEGRFVNDFRGVPKEPAGGANDQEAGRNKESAKGRDKGKGKSKGKGKDHGGLHEKSQANDTASYKKSNTTEKSQPTVMFMNYLDERTKEIRIGIFATRKIRKGDELLISYGKSFWRSRLGSVPSAFADASYD</sequence>
<accession>A0A1Y1Y765</accession>
<protein>
    <recommendedName>
        <fullName evidence="2">SET domain-containing protein</fullName>
    </recommendedName>
</protein>
<comment type="caution">
    <text evidence="3">The sequence shown here is derived from an EMBL/GenBank/DDBJ whole genome shotgun (WGS) entry which is preliminary data.</text>
</comment>
<dbReference type="EMBL" id="MCFE01000225">
    <property type="protein sequence ID" value="ORX93735.1"/>
    <property type="molecule type" value="Genomic_DNA"/>
</dbReference>
<evidence type="ECO:0000313" key="3">
    <source>
        <dbReference type="EMBL" id="ORX93735.1"/>
    </source>
</evidence>
<dbReference type="OrthoDB" id="5792673at2759"/>
<dbReference type="PROSITE" id="PS50280">
    <property type="entry name" value="SET"/>
    <property type="match status" value="1"/>
</dbReference>
<dbReference type="STRING" id="1314790.A0A1Y1Y765"/>
<gene>
    <name evidence="3" type="ORF">K493DRAFT_315842</name>
</gene>
<dbReference type="InterPro" id="IPR001214">
    <property type="entry name" value="SET_dom"/>
</dbReference>
<feature type="domain" description="SET" evidence="2">
    <location>
        <begin position="66"/>
        <end position="249"/>
    </location>
</feature>
<dbReference type="InParanoid" id="A0A1Y1Y765"/>
<keyword evidence="4" id="KW-1185">Reference proteome</keyword>
<feature type="compositionally biased region" description="Polar residues" evidence="1">
    <location>
        <begin position="196"/>
        <end position="209"/>
    </location>
</feature>
<dbReference type="AlphaFoldDB" id="A0A1Y1Y765"/>
<dbReference type="SUPFAM" id="SSF82199">
    <property type="entry name" value="SET domain"/>
    <property type="match status" value="2"/>
</dbReference>
<feature type="region of interest" description="Disordered" evidence="1">
    <location>
        <begin position="137"/>
        <end position="209"/>
    </location>
</feature>
<dbReference type="Gene3D" id="2.170.270.10">
    <property type="entry name" value="SET domain"/>
    <property type="match status" value="1"/>
</dbReference>
<feature type="compositionally biased region" description="Basic and acidic residues" evidence="1">
    <location>
        <begin position="162"/>
        <end position="195"/>
    </location>
</feature>
<reference evidence="3 4" key="1">
    <citation type="submission" date="2016-07" db="EMBL/GenBank/DDBJ databases">
        <title>Pervasive Adenine N6-methylation of Active Genes in Fungi.</title>
        <authorList>
            <consortium name="DOE Joint Genome Institute"/>
            <person name="Mondo S.J."/>
            <person name="Dannebaum R.O."/>
            <person name="Kuo R.C."/>
            <person name="Labutti K."/>
            <person name="Haridas S."/>
            <person name="Kuo A."/>
            <person name="Salamov A."/>
            <person name="Ahrendt S.R."/>
            <person name="Lipzen A."/>
            <person name="Sullivan W."/>
            <person name="Andreopoulos W.B."/>
            <person name="Clum A."/>
            <person name="Lindquist E."/>
            <person name="Daum C."/>
            <person name="Ramamoorthy G.K."/>
            <person name="Gryganskyi A."/>
            <person name="Culley D."/>
            <person name="Magnuson J.K."/>
            <person name="James T.Y."/>
            <person name="O'Malley M.A."/>
            <person name="Stajich J.E."/>
            <person name="Spatafora J.W."/>
            <person name="Visel A."/>
            <person name="Grigoriev I.V."/>
        </authorList>
    </citation>
    <scope>NUCLEOTIDE SEQUENCE [LARGE SCALE GENOMIC DNA]</scope>
    <source>
        <strain evidence="3 4">CBS 931.73</strain>
    </source>
</reference>
<dbReference type="Proteomes" id="UP000193498">
    <property type="component" value="Unassembled WGS sequence"/>
</dbReference>
<evidence type="ECO:0000256" key="1">
    <source>
        <dbReference type="SAM" id="MobiDB-lite"/>
    </source>
</evidence>
<name>A0A1Y1Y765_9FUNG</name>
<evidence type="ECO:0000313" key="4">
    <source>
        <dbReference type="Proteomes" id="UP000193498"/>
    </source>
</evidence>